<name>A0ABY5W7V7_9ACTN</name>
<dbReference type="Proteomes" id="UP001059617">
    <property type="component" value="Chromosome"/>
</dbReference>
<sequence>MDTSAWIYPWDVADHGTSALSPVVRDAGLSAVNVAVSYHSLFATVPDNPRRHLVELPRGMVYYRPDPAHWRDSAVKPRVSAWVDELGDALTLGRELAERAGCGLTAWTVCLHNSLGRRHPELALRTVWGDVVTAALCVRNPAVRAYAAALVADVGAWADRVQLESAHWMPLPHHPHVKLALPHPVNLGMIAQLCFCDHCRAAGEAAGVDVGALAGALRRRWERCYETPVLEPLSTEEGYEAYQAVRVQAVTSLVAELVERSPVPVEFVTFGDRAATGVHLADIERAGAAVRALAYGPAERVKEIRAAEEAAPDRPRSLHLGLSLLPEHVTDHEAFLGAVDAAGTAPSLSFYHLGLVGAERRAWPGSVRRG</sequence>
<protein>
    <recommendedName>
        <fullName evidence="3">Alanine-rich protein</fullName>
    </recommendedName>
</protein>
<keyword evidence="2" id="KW-1185">Reference proteome</keyword>
<dbReference type="RefSeq" id="WP_259863407.1">
    <property type="nucleotide sequence ID" value="NZ_BAAAST010000006.1"/>
</dbReference>
<accession>A0ABY5W7V7</accession>
<evidence type="ECO:0008006" key="3">
    <source>
        <dbReference type="Google" id="ProtNLM"/>
    </source>
</evidence>
<evidence type="ECO:0000313" key="1">
    <source>
        <dbReference type="EMBL" id="UWP85309.1"/>
    </source>
</evidence>
<reference evidence="1" key="1">
    <citation type="submission" date="2021-04" db="EMBL/GenBank/DDBJ databases">
        <authorList>
            <person name="Hartkoorn R.C."/>
            <person name="Beaudoing E."/>
            <person name="Hot D."/>
        </authorList>
    </citation>
    <scope>NUCLEOTIDE SEQUENCE</scope>
    <source>
        <strain evidence="1">NRRL B-16292</strain>
    </source>
</reference>
<gene>
    <name evidence="1" type="ORF">Dfulv_14170</name>
</gene>
<proteinExistence type="predicted"/>
<evidence type="ECO:0000313" key="2">
    <source>
        <dbReference type="Proteomes" id="UP001059617"/>
    </source>
</evidence>
<dbReference type="EMBL" id="CP073720">
    <property type="protein sequence ID" value="UWP85309.1"/>
    <property type="molecule type" value="Genomic_DNA"/>
</dbReference>
<organism evidence="1 2">
    <name type="scientific">Dactylosporangium fulvum</name>
    <dbReference type="NCBI Taxonomy" id="53359"/>
    <lineage>
        <taxon>Bacteria</taxon>
        <taxon>Bacillati</taxon>
        <taxon>Actinomycetota</taxon>
        <taxon>Actinomycetes</taxon>
        <taxon>Micromonosporales</taxon>
        <taxon>Micromonosporaceae</taxon>
        <taxon>Dactylosporangium</taxon>
    </lineage>
</organism>
<reference evidence="1" key="2">
    <citation type="submission" date="2022-09" db="EMBL/GenBank/DDBJ databases">
        <title>Biosynthetic gene clusters of Dactylosporangioum fulvum.</title>
        <authorList>
            <person name="Caradec T."/>
        </authorList>
    </citation>
    <scope>NUCLEOTIDE SEQUENCE</scope>
    <source>
        <strain evidence="1">NRRL B-16292</strain>
    </source>
</reference>